<dbReference type="GO" id="GO:0005975">
    <property type="term" value="P:carbohydrate metabolic process"/>
    <property type="evidence" value="ECO:0007669"/>
    <property type="project" value="InterPro"/>
</dbReference>
<name>A0A450T1B5_9GAMM</name>
<dbReference type="AlphaFoldDB" id="A0A450T1B5"/>
<gene>
    <name evidence="2" type="ORF">BECKDK2373C_GA0170839_107913</name>
</gene>
<dbReference type="PANTHER" id="PTHR42899">
    <property type="entry name" value="SPERMATOGENESIS-ASSOCIATED PROTEIN 20"/>
    <property type="match status" value="1"/>
</dbReference>
<dbReference type="PANTHER" id="PTHR42899:SF1">
    <property type="entry name" value="SPERMATOGENESIS-ASSOCIATED PROTEIN 20"/>
    <property type="match status" value="1"/>
</dbReference>
<feature type="domain" description="Spermatogenesis-associated protein 20-like TRX" evidence="1">
    <location>
        <begin position="8"/>
        <end position="169"/>
    </location>
</feature>
<dbReference type="InterPro" id="IPR024705">
    <property type="entry name" value="Ssp411"/>
</dbReference>
<dbReference type="EMBL" id="CAADEY010000079">
    <property type="protein sequence ID" value="VFJ60230.1"/>
    <property type="molecule type" value="Genomic_DNA"/>
</dbReference>
<protein>
    <recommendedName>
        <fullName evidence="1">Spermatogenesis-associated protein 20-like TRX domain-containing protein</fullName>
    </recommendedName>
</protein>
<dbReference type="Gene3D" id="3.40.30.10">
    <property type="entry name" value="Glutaredoxin"/>
    <property type="match status" value="1"/>
</dbReference>
<evidence type="ECO:0000259" key="1">
    <source>
        <dbReference type="Pfam" id="PF03190"/>
    </source>
</evidence>
<dbReference type="InterPro" id="IPR012341">
    <property type="entry name" value="6hp_glycosidase-like_sf"/>
</dbReference>
<dbReference type="SUPFAM" id="SSF52833">
    <property type="entry name" value="Thioredoxin-like"/>
    <property type="match status" value="1"/>
</dbReference>
<dbReference type="PIRSF" id="PIRSF006402">
    <property type="entry name" value="UCP006402_thioredoxin"/>
    <property type="match status" value="1"/>
</dbReference>
<dbReference type="CDD" id="cd02955">
    <property type="entry name" value="SSP411"/>
    <property type="match status" value="1"/>
</dbReference>
<evidence type="ECO:0000313" key="2">
    <source>
        <dbReference type="EMBL" id="VFJ60230.1"/>
    </source>
</evidence>
<dbReference type="InterPro" id="IPR004879">
    <property type="entry name" value="Ssp411-like_TRX"/>
</dbReference>
<dbReference type="InterPro" id="IPR008928">
    <property type="entry name" value="6-hairpin_glycosidase_sf"/>
</dbReference>
<dbReference type="SUPFAM" id="SSF48208">
    <property type="entry name" value="Six-hairpin glycosidases"/>
    <property type="match status" value="1"/>
</dbReference>
<dbReference type="InterPro" id="IPR036249">
    <property type="entry name" value="Thioredoxin-like_sf"/>
</dbReference>
<reference evidence="2" key="1">
    <citation type="submission" date="2019-02" db="EMBL/GenBank/DDBJ databases">
        <authorList>
            <person name="Gruber-Vodicka R. H."/>
            <person name="Seah K. B. B."/>
        </authorList>
    </citation>
    <scope>NUCLEOTIDE SEQUENCE</scope>
    <source>
        <strain evidence="2">BECK_DK161</strain>
    </source>
</reference>
<dbReference type="Gene3D" id="1.50.10.10">
    <property type="match status" value="1"/>
</dbReference>
<sequence length="707" mass="80092">MTQSRKQNALAGETSPYLLQHATNPVDWHPWGKAALEKARREDKPILLSVGYSTCHWCHVMAHESFQDEHTADLMNRHFINIKVDREERPDLDKIYQMAHQLITRRHGGWPLTMFLAPDDLTPFFGGTYFPDQPRHGMPAFSEILTGVAETYRKQREDIGHQNRELREMIGVLGSVETSDDPITEAPLAAVNARLWEEFDWENGGLGQAPKFPHPTSLDYLLRLHASRVAGAADDKTGDDETGKQASMMTAFTLARMADGGIFDQIGGGFFRYSVDERWRIPHFEKMLYDNALLLGLYADSWQATGNPFFQRIALEVGDWVIREMQSIEGGYYSALDADSAGEDGKLREGEFYVWTPEEARQLLTEAEYRFARLRFGLDLPANFEGKWHLFVAADAERLFGELENDGDKAGEELGALLSSARKKLFQARKKRAHPARDEKILTAWNALMITGMARAGRVLKEDSFVHSAERALAFLRENLWRDGRLLATGKDGHAHLPAYLDDYVFLMDALLELLQCRWRNEDLEWVRELAEVVLARFQDREKGGFYFTADDHEALLHRPKPMMDEATPSGNGIAARVFTRLGHLLGEARYLEAAERTLRAGWRAMNDFPQSHTTLLSGVREYLMPPQIIVLRGDGEPLARWRERCQRTYAPERLVFAIPSGTDGLPAALGVREARGDGKDGTVAYGCEGYRCQAPVTDFEALEKML</sequence>
<proteinExistence type="predicted"/>
<accession>A0A450T1B5</accession>
<dbReference type="Pfam" id="PF03190">
    <property type="entry name" value="Thioredox_DsbH"/>
    <property type="match status" value="1"/>
</dbReference>
<organism evidence="2">
    <name type="scientific">Candidatus Kentrum sp. DK</name>
    <dbReference type="NCBI Taxonomy" id="2126562"/>
    <lineage>
        <taxon>Bacteria</taxon>
        <taxon>Pseudomonadati</taxon>
        <taxon>Pseudomonadota</taxon>
        <taxon>Gammaproteobacteria</taxon>
        <taxon>Candidatus Kentrum</taxon>
    </lineage>
</organism>